<dbReference type="GO" id="GO:0007165">
    <property type="term" value="P:signal transduction"/>
    <property type="evidence" value="ECO:0007669"/>
    <property type="project" value="UniProtKB-KW"/>
</dbReference>
<dbReference type="GO" id="GO:0005886">
    <property type="term" value="C:plasma membrane"/>
    <property type="evidence" value="ECO:0007669"/>
    <property type="project" value="UniProtKB-SubCell"/>
</dbReference>
<evidence type="ECO:0000313" key="16">
    <source>
        <dbReference type="Proteomes" id="UP000315235"/>
    </source>
</evidence>
<name>A0A553H4N3_9PSED</name>
<evidence type="ECO:0000256" key="6">
    <source>
        <dbReference type="ARBA" id="ARBA00022989"/>
    </source>
</evidence>
<evidence type="ECO:0000256" key="8">
    <source>
        <dbReference type="ARBA" id="ARBA00023224"/>
    </source>
</evidence>
<evidence type="ECO:0000259" key="14">
    <source>
        <dbReference type="PROSITE" id="PS50885"/>
    </source>
</evidence>
<keyword evidence="3" id="KW-0488">Methylation</keyword>
<dbReference type="Gene3D" id="1.10.287.950">
    <property type="entry name" value="Methyl-accepting chemotaxis protein"/>
    <property type="match status" value="1"/>
</dbReference>
<dbReference type="FunFam" id="1.10.287.950:FF:000001">
    <property type="entry name" value="Methyl-accepting chemotaxis sensory transducer"/>
    <property type="match status" value="1"/>
</dbReference>
<keyword evidence="7 12" id="KW-0472">Membrane</keyword>
<evidence type="ECO:0000313" key="15">
    <source>
        <dbReference type="EMBL" id="TRX76676.1"/>
    </source>
</evidence>
<evidence type="ECO:0000256" key="4">
    <source>
        <dbReference type="ARBA" id="ARBA00022500"/>
    </source>
</evidence>
<dbReference type="SUPFAM" id="SSF58104">
    <property type="entry name" value="Methyl-accepting chemotaxis protein (MCP) signaling domain"/>
    <property type="match status" value="1"/>
</dbReference>
<evidence type="ECO:0000256" key="5">
    <source>
        <dbReference type="ARBA" id="ARBA00022692"/>
    </source>
</evidence>
<dbReference type="SMART" id="SM00304">
    <property type="entry name" value="HAMP"/>
    <property type="match status" value="2"/>
</dbReference>
<keyword evidence="4" id="KW-0145">Chemotaxis</keyword>
<keyword evidence="2" id="KW-1003">Cell membrane</keyword>
<dbReference type="EMBL" id="VJOY01000001">
    <property type="protein sequence ID" value="TRX76676.1"/>
    <property type="molecule type" value="Genomic_DNA"/>
</dbReference>
<protein>
    <submittedName>
        <fullName evidence="15">Methyl-accepting chemotaxis protein</fullName>
    </submittedName>
</protein>
<comment type="subcellular location">
    <subcellularLocation>
        <location evidence="1">Cell membrane</location>
        <topology evidence="1">Multi-pass membrane protein</topology>
    </subcellularLocation>
</comment>
<keyword evidence="6 12" id="KW-1133">Transmembrane helix</keyword>
<keyword evidence="8 10" id="KW-0807">Transducer</keyword>
<evidence type="ECO:0000256" key="7">
    <source>
        <dbReference type="ARBA" id="ARBA00023136"/>
    </source>
</evidence>
<dbReference type="PRINTS" id="PR00260">
    <property type="entry name" value="CHEMTRNSDUCR"/>
</dbReference>
<evidence type="ECO:0000259" key="13">
    <source>
        <dbReference type="PROSITE" id="PS50111"/>
    </source>
</evidence>
<dbReference type="PANTHER" id="PTHR32089">
    <property type="entry name" value="METHYL-ACCEPTING CHEMOTAXIS PROTEIN MCPB"/>
    <property type="match status" value="1"/>
</dbReference>
<evidence type="ECO:0000256" key="9">
    <source>
        <dbReference type="ARBA" id="ARBA00029447"/>
    </source>
</evidence>
<evidence type="ECO:0000256" key="3">
    <source>
        <dbReference type="ARBA" id="ARBA00022481"/>
    </source>
</evidence>
<dbReference type="InterPro" id="IPR024478">
    <property type="entry name" value="HlyB_4HB_MCP"/>
</dbReference>
<dbReference type="PROSITE" id="PS50111">
    <property type="entry name" value="CHEMOTAXIS_TRANSDUC_2"/>
    <property type="match status" value="1"/>
</dbReference>
<dbReference type="PROSITE" id="PS50885">
    <property type="entry name" value="HAMP"/>
    <property type="match status" value="1"/>
</dbReference>
<accession>A0A553H4N3</accession>
<dbReference type="GO" id="GO:0004888">
    <property type="term" value="F:transmembrane signaling receptor activity"/>
    <property type="evidence" value="ECO:0007669"/>
    <property type="project" value="InterPro"/>
</dbReference>
<dbReference type="AlphaFoldDB" id="A0A553H4N3"/>
<feature type="coiled-coil region" evidence="11">
    <location>
        <begin position="292"/>
        <end position="319"/>
    </location>
</feature>
<dbReference type="InterPro" id="IPR004089">
    <property type="entry name" value="MCPsignal_dom"/>
</dbReference>
<dbReference type="Pfam" id="PF12729">
    <property type="entry name" value="4HB_MCP_1"/>
    <property type="match status" value="1"/>
</dbReference>
<dbReference type="Pfam" id="PF00672">
    <property type="entry name" value="HAMP"/>
    <property type="match status" value="1"/>
</dbReference>
<gene>
    <name evidence="15" type="ORF">FM069_01245</name>
</gene>
<dbReference type="InterPro" id="IPR003660">
    <property type="entry name" value="HAMP_dom"/>
</dbReference>
<feature type="transmembrane region" description="Helical" evidence="12">
    <location>
        <begin position="191"/>
        <end position="212"/>
    </location>
</feature>
<evidence type="ECO:0000256" key="2">
    <source>
        <dbReference type="ARBA" id="ARBA00022475"/>
    </source>
</evidence>
<dbReference type="GO" id="GO:0006935">
    <property type="term" value="P:chemotaxis"/>
    <property type="evidence" value="ECO:0007669"/>
    <property type="project" value="UniProtKB-KW"/>
</dbReference>
<dbReference type="PANTHER" id="PTHR32089:SF120">
    <property type="entry name" value="METHYL-ACCEPTING CHEMOTAXIS PROTEIN TLPQ"/>
    <property type="match status" value="1"/>
</dbReference>
<feature type="domain" description="HAMP" evidence="14">
    <location>
        <begin position="213"/>
        <end position="265"/>
    </location>
</feature>
<dbReference type="OrthoDB" id="9781845at2"/>
<sequence>MNLRNLNISLRASLSFALITLMVIILGVFAQVQMKDLHSSEQDIEKNWLPGVQTTDDIQISLLEMRLESLRLLSVSEPSEREAGLQRIQASRSTMENRLARYSQDLISDEGDRRNFETANAALTQYMEGLKTLLDLEQQGRRDDAMRWAGSDQRARAQAAQASLDVMRDYNAKGATQAGVQSLKTYRGSQLFILGTCIVAILLTVLLAWLLIRSIVQPLAAALAVADEIAKGDLSRAIQSSSRDEAGRLMTSLGRMQTNLRDTIREISNSSTQLASAAEEMTSVAEESSRSLHQQNAEIEQAATAVNEMSAAVEEVARNAAAASESARRSSESAAIGNQRVRDTLQAIHRLSAQVEGTSTQIVGLAGQAQSISTVLSVIRSIAEQTNLLALNAAIEAARAGEQGRGFAVVADEVRALAHRTQTSTLEIEQTISAIQAGTEAVVTAMQQSSTQTQNTQNAADDAGNAIEAITRAIEEIDERNSQIATASEEQSHVAREVDRNLVSIRDLSMQSSSGASQTTQASAELTRLAVALNKLVAKFRV</sequence>
<proteinExistence type="inferred from homology"/>
<keyword evidence="11" id="KW-0175">Coiled coil</keyword>
<dbReference type="Proteomes" id="UP000315235">
    <property type="component" value="Unassembled WGS sequence"/>
</dbReference>
<evidence type="ECO:0000256" key="10">
    <source>
        <dbReference type="PROSITE-ProRule" id="PRU00284"/>
    </source>
</evidence>
<dbReference type="CDD" id="cd11386">
    <property type="entry name" value="MCP_signal"/>
    <property type="match status" value="1"/>
</dbReference>
<dbReference type="CDD" id="cd06225">
    <property type="entry name" value="HAMP"/>
    <property type="match status" value="1"/>
</dbReference>
<feature type="transmembrane region" description="Helical" evidence="12">
    <location>
        <begin position="12"/>
        <end position="32"/>
    </location>
</feature>
<dbReference type="InterPro" id="IPR004090">
    <property type="entry name" value="Chemotax_Me-accpt_rcpt"/>
</dbReference>
<comment type="caution">
    <text evidence="15">The sequence shown here is derived from an EMBL/GenBank/DDBJ whole genome shotgun (WGS) entry which is preliminary data.</text>
</comment>
<keyword evidence="16" id="KW-1185">Reference proteome</keyword>
<feature type="domain" description="Methyl-accepting transducer" evidence="13">
    <location>
        <begin position="270"/>
        <end position="506"/>
    </location>
</feature>
<dbReference type="Pfam" id="PF00015">
    <property type="entry name" value="MCPsignal"/>
    <property type="match status" value="1"/>
</dbReference>
<evidence type="ECO:0000256" key="11">
    <source>
        <dbReference type="SAM" id="Coils"/>
    </source>
</evidence>
<keyword evidence="5 12" id="KW-0812">Transmembrane</keyword>
<reference evidence="15 16" key="1">
    <citation type="submission" date="2019-07" db="EMBL/GenBank/DDBJ databases">
        <title>Pseudomonas mangiferae sp. nov., isolated from bark of mango tree in Thailand.</title>
        <authorList>
            <person name="Srisuk N."/>
            <person name="Anurat P."/>
        </authorList>
    </citation>
    <scope>NUCLEOTIDE SEQUENCE [LARGE SCALE GENOMIC DNA]</scope>
    <source>
        <strain evidence="15 16">DMKU_BBB3-04</strain>
    </source>
</reference>
<dbReference type="SMART" id="SM00283">
    <property type="entry name" value="MA"/>
    <property type="match status" value="1"/>
</dbReference>
<feature type="coiled-coil region" evidence="11">
    <location>
        <begin position="460"/>
        <end position="490"/>
    </location>
</feature>
<evidence type="ECO:0000256" key="1">
    <source>
        <dbReference type="ARBA" id="ARBA00004651"/>
    </source>
</evidence>
<evidence type="ECO:0000256" key="12">
    <source>
        <dbReference type="SAM" id="Phobius"/>
    </source>
</evidence>
<comment type="similarity">
    <text evidence="9">Belongs to the methyl-accepting chemotaxis (MCP) protein family.</text>
</comment>
<organism evidence="15 16">
    <name type="scientific">Pseudomonas mangiferae</name>
    <dbReference type="NCBI Taxonomy" id="2593654"/>
    <lineage>
        <taxon>Bacteria</taxon>
        <taxon>Pseudomonadati</taxon>
        <taxon>Pseudomonadota</taxon>
        <taxon>Gammaproteobacteria</taxon>
        <taxon>Pseudomonadales</taxon>
        <taxon>Pseudomonadaceae</taxon>
        <taxon>Pseudomonas</taxon>
    </lineage>
</organism>